<organism evidence="2 3">
    <name type="scientific">Burkholderia mallei (strain ATCC 23344)</name>
    <dbReference type="NCBI Taxonomy" id="243160"/>
    <lineage>
        <taxon>Bacteria</taxon>
        <taxon>Pseudomonadati</taxon>
        <taxon>Pseudomonadota</taxon>
        <taxon>Betaproteobacteria</taxon>
        <taxon>Burkholderiales</taxon>
        <taxon>Burkholderiaceae</taxon>
        <taxon>Burkholderia</taxon>
        <taxon>pseudomallei group</taxon>
    </lineage>
</organism>
<name>A0A0H2WD95_BURMA</name>
<dbReference type="Proteomes" id="UP000006693">
    <property type="component" value="Chromosome 2"/>
</dbReference>
<protein>
    <submittedName>
        <fullName evidence="2">Uncharacterized protein</fullName>
    </submittedName>
</protein>
<feature type="region of interest" description="Disordered" evidence="1">
    <location>
        <begin position="1"/>
        <end position="41"/>
    </location>
</feature>
<dbReference type="EMBL" id="CP000011">
    <property type="protein sequence ID" value="AAU46482.1"/>
    <property type="molecule type" value="Genomic_DNA"/>
</dbReference>
<evidence type="ECO:0000313" key="3">
    <source>
        <dbReference type="Proteomes" id="UP000006693"/>
    </source>
</evidence>
<dbReference type="HOGENOM" id="CLU_2328367_0_0_4"/>
<proteinExistence type="predicted"/>
<dbReference type="PATRIC" id="fig|243160.12.peg.4578"/>
<dbReference type="KEGG" id="bma:BMAA1047"/>
<evidence type="ECO:0000256" key="1">
    <source>
        <dbReference type="SAM" id="MobiDB-lite"/>
    </source>
</evidence>
<accession>A0A0H2WD95</accession>
<keyword evidence="3" id="KW-1185">Reference proteome</keyword>
<gene>
    <name evidence="2" type="ordered locus">BMAA1047</name>
</gene>
<sequence>MSAQPDMRQPNARQHSARRPSAARAGRERIGRTWRTKKKTDREMIGDTVIGTDAQSAMLLHNRTQQPIKSSPRTRETATNRKSIQAFDITIQKLPCSSQCVSQC</sequence>
<dbReference type="AlphaFoldDB" id="A0A0H2WD95"/>
<evidence type="ECO:0000313" key="2">
    <source>
        <dbReference type="EMBL" id="AAU46482.1"/>
    </source>
</evidence>
<reference evidence="2 3" key="1">
    <citation type="journal article" date="2004" name="Proc. Natl. Acad. Sci. U.S.A.">
        <title>Structural flexibility in the Burkholderia mallei genome.</title>
        <authorList>
            <person name="Nierman W.C."/>
            <person name="DeShazer D."/>
            <person name="Kim H.S."/>
            <person name="Tettelin H."/>
            <person name="Nelson K.E."/>
            <person name="Feldblyum T."/>
            <person name="Ulrich R.L."/>
            <person name="Ronning C.M."/>
            <person name="Brinkac L.M."/>
            <person name="Daugherty S.C."/>
            <person name="Davidsen T.D."/>
            <person name="Deboy R.T."/>
            <person name="Dimitrov G."/>
            <person name="Dodson R.J."/>
            <person name="Durkin A.S."/>
            <person name="Gwinn M.L."/>
            <person name="Haft D.H."/>
            <person name="Khouri H."/>
            <person name="Kolonay J.F."/>
            <person name="Madupu R."/>
            <person name="Mohammoud Y."/>
            <person name="Nelson W.C."/>
            <person name="Radune D."/>
            <person name="Romero C.M."/>
            <person name="Sarria S."/>
            <person name="Selengut J."/>
            <person name="Shamblin C."/>
            <person name="Sullivan S.A."/>
            <person name="White O."/>
            <person name="Yu Y."/>
            <person name="Zafar N."/>
            <person name="Zhou L."/>
            <person name="Fraser C.M."/>
        </authorList>
    </citation>
    <scope>NUCLEOTIDE SEQUENCE [LARGE SCALE GENOMIC DNA]</scope>
    <source>
        <strain evidence="2 3">ATCC 23344</strain>
    </source>
</reference>